<dbReference type="InterPro" id="IPR043128">
    <property type="entry name" value="Rev_trsase/Diguanyl_cyclase"/>
</dbReference>
<gene>
    <name evidence="1" type="ORF">CK203_055522</name>
</gene>
<reference evidence="1 2" key="1">
    <citation type="journal article" date="2018" name="PLoS Genet.">
        <title>Population sequencing reveals clonal diversity and ancestral inbreeding in the grapevine cultivar Chardonnay.</title>
        <authorList>
            <person name="Roach M.J."/>
            <person name="Johnson D.L."/>
            <person name="Bohlmann J."/>
            <person name="van Vuuren H.J."/>
            <person name="Jones S.J."/>
            <person name="Pretorius I.S."/>
            <person name="Schmidt S.A."/>
            <person name="Borneman A.R."/>
        </authorList>
    </citation>
    <scope>NUCLEOTIDE SEQUENCE [LARGE SCALE GENOMIC DNA]</scope>
    <source>
        <strain evidence="2">cv. Chardonnay</strain>
        <tissue evidence="1">Leaf</tissue>
    </source>
</reference>
<organism evidence="1 2">
    <name type="scientific">Vitis vinifera</name>
    <name type="common">Grape</name>
    <dbReference type="NCBI Taxonomy" id="29760"/>
    <lineage>
        <taxon>Eukaryota</taxon>
        <taxon>Viridiplantae</taxon>
        <taxon>Streptophyta</taxon>
        <taxon>Embryophyta</taxon>
        <taxon>Tracheophyta</taxon>
        <taxon>Spermatophyta</taxon>
        <taxon>Magnoliopsida</taxon>
        <taxon>eudicotyledons</taxon>
        <taxon>Gunneridae</taxon>
        <taxon>Pentapetalae</taxon>
        <taxon>rosids</taxon>
        <taxon>Vitales</taxon>
        <taxon>Vitaceae</taxon>
        <taxon>Viteae</taxon>
        <taxon>Vitis</taxon>
    </lineage>
</organism>
<protein>
    <recommendedName>
        <fullName evidence="3">Reverse transcriptase domain-containing protein</fullName>
    </recommendedName>
</protein>
<dbReference type="Gene3D" id="3.30.70.270">
    <property type="match status" value="1"/>
</dbReference>
<sequence>MSRSINVPVVGLFDLFGEMTVEGVVETNPSIPKVTPPLRAQPMDLSIIFLMMYLFFHLWIMPQSPDSNSNTVFGHSRYKVEPTDEDSKIIDLDVEVYVNNMIVKSQGRVDHLTTLERFFEIIRQFKLRLNPKKCTFKVTFGKLGYMSIRGSIVTDHLASLSISDDREINDDFLDDEVVAMASLSSWRIYFDGVANHSGYG</sequence>
<dbReference type="AlphaFoldDB" id="A0A438FKT9"/>
<name>A0A438FKT9_VITVI</name>
<accession>A0A438FKT9</accession>
<comment type="caution">
    <text evidence="1">The sequence shown here is derived from an EMBL/GenBank/DDBJ whole genome shotgun (WGS) entry which is preliminary data.</text>
</comment>
<dbReference type="InterPro" id="IPR043502">
    <property type="entry name" value="DNA/RNA_pol_sf"/>
</dbReference>
<proteinExistence type="predicted"/>
<dbReference type="SUPFAM" id="SSF56672">
    <property type="entry name" value="DNA/RNA polymerases"/>
    <property type="match status" value="1"/>
</dbReference>
<evidence type="ECO:0000313" key="2">
    <source>
        <dbReference type="Proteomes" id="UP000288805"/>
    </source>
</evidence>
<dbReference type="EMBL" id="QGNW01000849">
    <property type="protein sequence ID" value="RVW60613.1"/>
    <property type="molecule type" value="Genomic_DNA"/>
</dbReference>
<dbReference type="Proteomes" id="UP000288805">
    <property type="component" value="Unassembled WGS sequence"/>
</dbReference>
<evidence type="ECO:0000313" key="1">
    <source>
        <dbReference type="EMBL" id="RVW60613.1"/>
    </source>
</evidence>
<evidence type="ECO:0008006" key="3">
    <source>
        <dbReference type="Google" id="ProtNLM"/>
    </source>
</evidence>